<reference evidence="1 2" key="1">
    <citation type="journal article" date="2012" name="PLoS Pathog.">
        <title>The genome of the obligate intracellular parasite Trachipleistophora hominis: new insights into microsporidian genome dynamics and reductive evolution.</title>
        <authorList>
            <person name="Heinz E."/>
            <person name="Williams T.A."/>
            <person name="Nakjang S."/>
            <person name="Noel C.J."/>
            <person name="Swan D.C."/>
            <person name="Goldberg A.V."/>
            <person name="Harris S.R."/>
            <person name="Weinmaier T."/>
            <person name="Markert S."/>
            <person name="Becher D."/>
            <person name="Bernhardt J."/>
            <person name="Dagan T."/>
            <person name="Hacker C."/>
            <person name="Lucocq J.M."/>
            <person name="Schweder T."/>
            <person name="Rattei T."/>
            <person name="Hall N."/>
            <person name="Hirt R.P."/>
            <person name="Embley T.M."/>
        </authorList>
    </citation>
    <scope>NUCLEOTIDE SEQUENCE [LARGE SCALE GENOMIC DNA]</scope>
</reference>
<dbReference type="Proteomes" id="UP000011185">
    <property type="component" value="Unassembled WGS sequence"/>
</dbReference>
<gene>
    <name evidence="1" type="ORF">THOM_2614</name>
</gene>
<dbReference type="VEuPathDB" id="MicrosporidiaDB:THOM_2614"/>
<dbReference type="Gene3D" id="1.25.40.10">
    <property type="entry name" value="Tetratricopeptide repeat domain"/>
    <property type="match status" value="1"/>
</dbReference>
<dbReference type="InterPro" id="IPR031545">
    <property type="entry name" value="SRP72_TPR-like"/>
</dbReference>
<keyword evidence="2" id="KW-1185">Reference proteome</keyword>
<evidence type="ECO:0000313" key="2">
    <source>
        <dbReference type="Proteomes" id="UP000011185"/>
    </source>
</evidence>
<name>L7JUM2_TRAHO</name>
<accession>L7JUM2</accession>
<proteinExistence type="predicted"/>
<dbReference type="EMBL" id="JH994039">
    <property type="protein sequence ID" value="ELQ74467.1"/>
    <property type="molecule type" value="Genomic_DNA"/>
</dbReference>
<dbReference type="HOGENOM" id="CLU_928082_0_0_1"/>
<sequence>MADLKHLIENKEYQQILELEGVQYDRFKVTCLIHLERYRDALILMKKMDAEHTKQQNEVGDKMQKMQIKEKMSGDMRYEKAYALYKLKKYKKSLSILKRMEASERVNVLLSQVYYFLRSYRKAYNTLSKCKYEKERDVNLCAMDSLSRISLRRREDDEQIHHIELKPGHLAGQMAYNSSFRDFHFYDPEGYVHKYKNVSNGYIQEQIANLIGCVDLDKLSKKKRKIAQYNLNNDPNFKKYLLHRNRDSFKKLLLCSGKSSLKNARVEDEHLMRLIEYIQMNVDEKVSADILKSAKKSRQE</sequence>
<dbReference type="InterPro" id="IPR011990">
    <property type="entry name" value="TPR-like_helical_dom_sf"/>
</dbReference>
<dbReference type="SUPFAM" id="SSF48452">
    <property type="entry name" value="TPR-like"/>
    <property type="match status" value="1"/>
</dbReference>
<evidence type="ECO:0000313" key="1">
    <source>
        <dbReference type="EMBL" id="ELQ74467.1"/>
    </source>
</evidence>
<dbReference type="OMA" id="DVNLCAM"/>
<dbReference type="InParanoid" id="L7JUM2"/>
<protein>
    <submittedName>
        <fullName evidence="1">Uncharacterized protein</fullName>
    </submittedName>
</protein>
<organism evidence="1 2">
    <name type="scientific">Trachipleistophora hominis</name>
    <name type="common">Microsporidian parasite</name>
    <dbReference type="NCBI Taxonomy" id="72359"/>
    <lineage>
        <taxon>Eukaryota</taxon>
        <taxon>Fungi</taxon>
        <taxon>Fungi incertae sedis</taxon>
        <taxon>Microsporidia</taxon>
        <taxon>Pleistophoridae</taxon>
        <taxon>Trachipleistophora</taxon>
    </lineage>
</organism>
<dbReference type="Pfam" id="PF17004">
    <property type="entry name" value="SRP_TPR_like"/>
    <property type="match status" value="1"/>
</dbReference>
<dbReference type="OrthoDB" id="2192470at2759"/>
<dbReference type="AlphaFoldDB" id="L7JUM2"/>